<dbReference type="Ensembl" id="ENSNVIT00000034262.1">
    <property type="protein sequence ID" value="ENSNVIP00000029565.1"/>
    <property type="gene ID" value="ENSNVIG00000022815.1"/>
</dbReference>
<reference evidence="1" key="2">
    <citation type="submission" date="2025-09" db="UniProtKB">
        <authorList>
            <consortium name="Ensembl"/>
        </authorList>
    </citation>
    <scope>IDENTIFICATION</scope>
</reference>
<name>A0A8C7C3R4_NEOVI</name>
<reference evidence="1" key="1">
    <citation type="submission" date="2025-08" db="UniProtKB">
        <authorList>
            <consortium name="Ensembl"/>
        </authorList>
    </citation>
    <scope>IDENTIFICATION</scope>
</reference>
<dbReference type="Pfam" id="PF14994">
    <property type="entry name" value="TSGA13"/>
    <property type="match status" value="1"/>
</dbReference>
<protein>
    <submittedName>
        <fullName evidence="1">Testis specific 13</fullName>
    </submittedName>
</protein>
<evidence type="ECO:0000313" key="2">
    <source>
        <dbReference type="Proteomes" id="UP000694425"/>
    </source>
</evidence>
<evidence type="ECO:0000313" key="1">
    <source>
        <dbReference type="Ensembl" id="ENSNVIP00000029565.1"/>
    </source>
</evidence>
<dbReference type="GeneTree" id="ENSGT00390000009822"/>
<dbReference type="PANTHER" id="PTHR37352:SF1">
    <property type="entry name" value="TESTIS-SPECIFIC GENE 13 PROTEIN"/>
    <property type="match status" value="1"/>
</dbReference>
<keyword evidence="2" id="KW-1185">Reference proteome</keyword>
<dbReference type="Proteomes" id="UP000694425">
    <property type="component" value="Unplaced"/>
</dbReference>
<proteinExistence type="predicted"/>
<sequence>QQQKTKTKKQHTHTQTLQKKNFHIICDPVGPSKFVLKNLQLYTVHPNLAKYYEPLKPTAVQKFLARNGKIRSFMLKVAEYDQDKTLLIMTNNPLPCPIDQEGKDMAPKYFSKELLLKEGHRPKPAENFCLPLMSQEKKLRSGLKPTFPMTLSEDPTSKREQWFRFSTNNDFKSEGKYLKVYALRKQKQMYPQLNFSSVCKRDMRKDVAKSGNDPPTSKMIWEPLTLSSLLEEKPIRTVPGGSMFRNGRAQQWVIKNATVVK</sequence>
<dbReference type="InterPro" id="IPR029241">
    <property type="entry name" value="TSGA13"/>
</dbReference>
<accession>A0A8C7C3R4</accession>
<dbReference type="PANTHER" id="PTHR37352">
    <property type="entry name" value="TESTIS-SPECIFIC GENE 13 PROTEIN"/>
    <property type="match status" value="1"/>
</dbReference>
<organism evidence="1 2">
    <name type="scientific">Neovison vison</name>
    <name type="common">American mink</name>
    <name type="synonym">Mustela vison</name>
    <dbReference type="NCBI Taxonomy" id="452646"/>
    <lineage>
        <taxon>Eukaryota</taxon>
        <taxon>Metazoa</taxon>
        <taxon>Chordata</taxon>
        <taxon>Craniata</taxon>
        <taxon>Vertebrata</taxon>
        <taxon>Euteleostomi</taxon>
        <taxon>Mammalia</taxon>
        <taxon>Eutheria</taxon>
        <taxon>Laurasiatheria</taxon>
        <taxon>Carnivora</taxon>
        <taxon>Caniformia</taxon>
        <taxon>Musteloidea</taxon>
        <taxon>Mustelidae</taxon>
        <taxon>Mustelinae</taxon>
        <taxon>Neogale</taxon>
    </lineage>
</organism>
<dbReference type="AlphaFoldDB" id="A0A8C7C3R4"/>